<dbReference type="InterPro" id="IPR013162">
    <property type="entry name" value="CD80_C2-set"/>
</dbReference>
<dbReference type="InterPro" id="IPR036179">
    <property type="entry name" value="Ig-like_dom_sf"/>
</dbReference>
<evidence type="ECO:0000259" key="5">
    <source>
        <dbReference type="PROSITE" id="PS50835"/>
    </source>
</evidence>
<comment type="subcellular location">
    <subcellularLocation>
        <location evidence="1">Membrane</location>
        <topology evidence="1">Single-pass membrane protein</topology>
    </subcellularLocation>
</comment>
<keyword evidence="2 4" id="KW-0472">Membrane</keyword>
<dbReference type="InterPro" id="IPR003599">
    <property type="entry name" value="Ig_sub"/>
</dbReference>
<feature type="domain" description="Ig-like" evidence="5">
    <location>
        <begin position="378"/>
        <end position="460"/>
    </location>
</feature>
<accession>A0AAU9UGF2</accession>
<dbReference type="InterPro" id="IPR003598">
    <property type="entry name" value="Ig_sub2"/>
</dbReference>
<feature type="domain" description="Ig-like" evidence="5">
    <location>
        <begin position="283"/>
        <end position="373"/>
    </location>
</feature>
<dbReference type="PANTHER" id="PTHR23278:SF19">
    <property type="entry name" value="OBSCURIN"/>
    <property type="match status" value="1"/>
</dbReference>
<dbReference type="Gene3D" id="2.60.40.10">
    <property type="entry name" value="Immunoglobulins"/>
    <property type="match status" value="5"/>
</dbReference>
<keyword evidence="7" id="KW-1185">Reference proteome</keyword>
<dbReference type="Proteomes" id="UP001153954">
    <property type="component" value="Unassembled WGS sequence"/>
</dbReference>
<proteinExistence type="predicted"/>
<dbReference type="InterPro" id="IPR036116">
    <property type="entry name" value="FN3_sf"/>
</dbReference>
<dbReference type="SMART" id="SM00408">
    <property type="entry name" value="IGc2"/>
    <property type="match status" value="3"/>
</dbReference>
<feature type="domain" description="Ig-like" evidence="5">
    <location>
        <begin position="86"/>
        <end position="177"/>
    </location>
</feature>
<organism evidence="6 7">
    <name type="scientific">Euphydryas editha</name>
    <name type="common">Edith's checkerspot</name>
    <dbReference type="NCBI Taxonomy" id="104508"/>
    <lineage>
        <taxon>Eukaryota</taxon>
        <taxon>Metazoa</taxon>
        <taxon>Ecdysozoa</taxon>
        <taxon>Arthropoda</taxon>
        <taxon>Hexapoda</taxon>
        <taxon>Insecta</taxon>
        <taxon>Pterygota</taxon>
        <taxon>Neoptera</taxon>
        <taxon>Endopterygota</taxon>
        <taxon>Lepidoptera</taxon>
        <taxon>Glossata</taxon>
        <taxon>Ditrysia</taxon>
        <taxon>Papilionoidea</taxon>
        <taxon>Nymphalidae</taxon>
        <taxon>Nymphalinae</taxon>
        <taxon>Euphydryas</taxon>
    </lineage>
</organism>
<feature type="domain" description="Ig-like" evidence="5">
    <location>
        <begin position="184"/>
        <end position="261"/>
    </location>
</feature>
<evidence type="ECO:0000256" key="3">
    <source>
        <dbReference type="ARBA" id="ARBA00023157"/>
    </source>
</evidence>
<feature type="transmembrane region" description="Helical" evidence="4">
    <location>
        <begin position="584"/>
        <end position="608"/>
    </location>
</feature>
<evidence type="ECO:0000256" key="2">
    <source>
        <dbReference type="ARBA" id="ARBA00023136"/>
    </source>
</evidence>
<dbReference type="SMART" id="SM00409">
    <property type="entry name" value="IG"/>
    <property type="match status" value="5"/>
</dbReference>
<comment type="caution">
    <text evidence="6">The sequence shown here is derived from an EMBL/GenBank/DDBJ whole genome shotgun (WGS) entry which is preliminary data.</text>
</comment>
<keyword evidence="4" id="KW-1133">Transmembrane helix</keyword>
<protein>
    <recommendedName>
        <fullName evidence="5">Ig-like domain-containing protein</fullName>
    </recommendedName>
</protein>
<dbReference type="InterPro" id="IPR013783">
    <property type="entry name" value="Ig-like_fold"/>
</dbReference>
<dbReference type="InterPro" id="IPR007110">
    <property type="entry name" value="Ig-like_dom"/>
</dbReference>
<reference evidence="6" key="1">
    <citation type="submission" date="2022-03" db="EMBL/GenBank/DDBJ databases">
        <authorList>
            <person name="Tunstrom K."/>
        </authorList>
    </citation>
    <scope>NUCLEOTIDE SEQUENCE</scope>
</reference>
<feature type="domain" description="Ig-like" evidence="5">
    <location>
        <begin position="1"/>
        <end position="81"/>
    </location>
</feature>
<dbReference type="EMBL" id="CAKOGL010000020">
    <property type="protein sequence ID" value="CAH2098686.1"/>
    <property type="molecule type" value="Genomic_DNA"/>
</dbReference>
<sequence>MALVIWYKQGHDTPIYTYDKREGATSHWSHPATLSTRAAFRADSEPAVLLLTRLRAEDEGQYRCRVDFIRSPTKNTRLNLTILIPPERLLILDERGEQLAGVMLGPFDEGAEVNLTCVAVGGRPAARVSWWKSHALLANSEARASVFLTLRRADYDSEITCQAVTDASLSPVSKTLTIKVNLRPLWVRLLGGKRPLVAGRRAELACQAVGARPPPNISWWKGGTKLTSVKGNISPDGNITSSTLSFIPSIEDSGRVISCRAVQPGLSYPVREDGFQLEIQHLPVVKLELGANLDASKVVEESDVYLDCMVRANPWHTHVHFTHNGATVRGGGGVVVANQSLVLQRVSRRAAGAYVCVARNALGEGYSAPLVLDVKYRPRCKSEQAVTIRAGRGETVEIVCDLDANPKGPITYQWWFNNTTHSKIELNTSIAQEHGRLGRYLYTVNTSGDYGAVQCTGTNSVGQQSDSCLFLILPAEKPSPVNNCAISNITEDSLLVTCEAGHDGGLEQDFSLEVFDITTGTLLRNMSSEEPKFAVWGLFGDIAASVRAHNSKGCSEPVTVSVSLLKHPQQETVTLPVRVELSTVLATVLFTVAGIAAVIVVFALVFCWKHCHRNNDKNKNKLKKDEILNTPLKDSKECESIDSLDKNPDIIPIENKISDNCSTKSSTTDYSSRPLLSKTDPDTYDINYERENLNQACRQYIQGSSSIQWMHPLDFRVHQYDSNMPNVGPNSFRPSNLGPTPNVGDCRAADKFYINWLKYKNSLPLNTNGLLPMEQCMPPELYPSSVYGTINRRSIISRQKPELEPCESHSLTEYHRASPPVRVNADSSVYFNKNLLRGTATGSGTQLNTSLPILKTDKGITTHTVSSECR</sequence>
<dbReference type="AlphaFoldDB" id="A0AAU9UGF2"/>
<keyword evidence="4" id="KW-0812">Transmembrane</keyword>
<dbReference type="GO" id="GO:0016020">
    <property type="term" value="C:membrane"/>
    <property type="evidence" value="ECO:0007669"/>
    <property type="project" value="UniProtKB-SubCell"/>
</dbReference>
<dbReference type="SUPFAM" id="SSF49265">
    <property type="entry name" value="Fibronectin type III"/>
    <property type="match status" value="1"/>
</dbReference>
<evidence type="ECO:0000256" key="4">
    <source>
        <dbReference type="SAM" id="Phobius"/>
    </source>
</evidence>
<dbReference type="Pfam" id="PF08205">
    <property type="entry name" value="C2-set_2"/>
    <property type="match status" value="1"/>
</dbReference>
<name>A0AAU9UGF2_EUPED</name>
<keyword evidence="3" id="KW-1015">Disulfide bond</keyword>
<dbReference type="Pfam" id="PF13927">
    <property type="entry name" value="Ig_3"/>
    <property type="match status" value="1"/>
</dbReference>
<dbReference type="SUPFAM" id="SSF48726">
    <property type="entry name" value="Immunoglobulin"/>
    <property type="match status" value="5"/>
</dbReference>
<evidence type="ECO:0000313" key="6">
    <source>
        <dbReference type="EMBL" id="CAH2098686.1"/>
    </source>
</evidence>
<gene>
    <name evidence="6" type="ORF">EEDITHA_LOCUS13780</name>
</gene>
<dbReference type="PROSITE" id="PS50835">
    <property type="entry name" value="IG_LIKE"/>
    <property type="match status" value="5"/>
</dbReference>
<evidence type="ECO:0000313" key="7">
    <source>
        <dbReference type="Proteomes" id="UP001153954"/>
    </source>
</evidence>
<evidence type="ECO:0000256" key="1">
    <source>
        <dbReference type="ARBA" id="ARBA00004167"/>
    </source>
</evidence>
<dbReference type="PANTHER" id="PTHR23278">
    <property type="entry name" value="SIDESTEP PROTEIN"/>
    <property type="match status" value="1"/>
</dbReference>